<dbReference type="PANTHER" id="PTHR16950">
    <property type="entry name" value="ZINC TRANSPORTER SLC39A7 HISTIDINE-RICH MEMBRANE PROTEIN KE4"/>
    <property type="match status" value="1"/>
</dbReference>
<comment type="caution">
    <text evidence="8">The sequence shown here is derived from an EMBL/GenBank/DDBJ whole genome shotgun (WGS) entry which is preliminary data.</text>
</comment>
<sequence>MARHSSRFLQPRNLLFLALLVVFVNGIKPFSPASLSVTKKDIDECLPVQQLSALKVQLEEEESPIMRKIFAILFPFGPAWNSILGTFYISSVPNIILAFIPENLNPDTLNTMTAFATGGLLSDVFLHLVPHSFMGEHQDLGAHFILIEEKRNILIGLGIFLGFASFFMMEKTLRVLGGGDDGHHSHSHSLDMHSHTSSAPQVVEATGISSSPSKSALTSRKASLNRSDTDSDTPSPAHASGEPSKLSLTGYLNLFGDFVHNITDGLAMAASFYASPLIGATTTLACFAHEIPHEIADYSILIRSGFSKRQAMQSQFLTAVAETFYLPAPLLTSFLTTRVHVIPAFALSPTYLDSSFRCPVVESFLISSPPLHIIYGFVGNRPLFGRTNSTLIGITVATTSADTATSNDSMDFAAALRQDASGILSTTLLVADLVIPFVAGGFLYIGAVAVLPTLLEQSKSGKQALREFAAMFFGVTCMFFVAWNE</sequence>
<feature type="transmembrane region" description="Helical" evidence="6">
    <location>
        <begin position="467"/>
        <end position="483"/>
    </location>
</feature>
<evidence type="ECO:0000256" key="2">
    <source>
        <dbReference type="ARBA" id="ARBA00022692"/>
    </source>
</evidence>
<keyword evidence="3 6" id="KW-1133">Transmembrane helix</keyword>
<proteinExistence type="predicted"/>
<keyword evidence="4 6" id="KW-0472">Membrane</keyword>
<evidence type="ECO:0000256" key="4">
    <source>
        <dbReference type="ARBA" id="ARBA00023136"/>
    </source>
</evidence>
<feature type="transmembrane region" description="Helical" evidence="6">
    <location>
        <begin position="433"/>
        <end position="455"/>
    </location>
</feature>
<evidence type="ECO:0000256" key="6">
    <source>
        <dbReference type="SAM" id="Phobius"/>
    </source>
</evidence>
<keyword evidence="2 6" id="KW-0812">Transmembrane</keyword>
<dbReference type="Proteomes" id="UP000054988">
    <property type="component" value="Unassembled WGS sequence"/>
</dbReference>
<evidence type="ECO:0000256" key="1">
    <source>
        <dbReference type="ARBA" id="ARBA00004141"/>
    </source>
</evidence>
<dbReference type="InterPro" id="IPR003689">
    <property type="entry name" value="ZIP"/>
</dbReference>
<keyword evidence="7" id="KW-0732">Signal</keyword>
<dbReference type="GO" id="GO:0005385">
    <property type="term" value="F:zinc ion transmembrane transporter activity"/>
    <property type="evidence" value="ECO:0007669"/>
    <property type="project" value="TreeGrafter"/>
</dbReference>
<dbReference type="eggNOG" id="KOG2693">
    <property type="taxonomic scope" value="Eukaryota"/>
</dbReference>
<accession>A0A0W0EUX9</accession>
<gene>
    <name evidence="8" type="ORF">WG66_19628</name>
</gene>
<feature type="signal peptide" evidence="7">
    <location>
        <begin position="1"/>
        <end position="26"/>
    </location>
</feature>
<dbReference type="PANTHER" id="PTHR16950:SF16">
    <property type="entry name" value="ZINC TRANSPORTER ZIP13"/>
    <property type="match status" value="1"/>
</dbReference>
<protein>
    <recommendedName>
        <fullName evidence="10">ZIP-like iron-zinc transporter</fullName>
    </recommendedName>
</protein>
<evidence type="ECO:0000313" key="9">
    <source>
        <dbReference type="Proteomes" id="UP000054988"/>
    </source>
</evidence>
<dbReference type="Pfam" id="PF02535">
    <property type="entry name" value="Zip"/>
    <property type="match status" value="1"/>
</dbReference>
<dbReference type="GO" id="GO:0006882">
    <property type="term" value="P:intracellular zinc ion homeostasis"/>
    <property type="evidence" value="ECO:0007669"/>
    <property type="project" value="TreeGrafter"/>
</dbReference>
<comment type="subcellular location">
    <subcellularLocation>
        <location evidence="1">Membrane</location>
        <topology evidence="1">Multi-pass membrane protein</topology>
    </subcellularLocation>
</comment>
<feature type="region of interest" description="Disordered" evidence="5">
    <location>
        <begin position="201"/>
        <end position="243"/>
    </location>
</feature>
<dbReference type="AlphaFoldDB" id="A0A0W0EUX9"/>
<evidence type="ECO:0000256" key="7">
    <source>
        <dbReference type="SAM" id="SignalP"/>
    </source>
</evidence>
<feature type="chain" id="PRO_5006901130" description="ZIP-like iron-zinc transporter" evidence="7">
    <location>
        <begin position="27"/>
        <end position="485"/>
    </location>
</feature>
<dbReference type="GO" id="GO:0016020">
    <property type="term" value="C:membrane"/>
    <property type="evidence" value="ECO:0007669"/>
    <property type="project" value="UniProtKB-SubCell"/>
</dbReference>
<reference evidence="8 9" key="1">
    <citation type="submission" date="2015-12" db="EMBL/GenBank/DDBJ databases">
        <title>Draft genome sequence of Moniliophthora roreri, the causal agent of frosty pod rot of cacao.</title>
        <authorList>
            <person name="Aime M.C."/>
            <person name="Diaz-Valderrama J.R."/>
            <person name="Kijpornyongpan T."/>
            <person name="Phillips-Mora W."/>
        </authorList>
    </citation>
    <scope>NUCLEOTIDE SEQUENCE [LARGE SCALE GENOMIC DNA]</scope>
    <source>
        <strain evidence="8 9">MCA 2952</strain>
    </source>
</reference>
<evidence type="ECO:0000256" key="3">
    <source>
        <dbReference type="ARBA" id="ARBA00022989"/>
    </source>
</evidence>
<evidence type="ECO:0000313" key="8">
    <source>
        <dbReference type="EMBL" id="KTB27841.1"/>
    </source>
</evidence>
<evidence type="ECO:0008006" key="10">
    <source>
        <dbReference type="Google" id="ProtNLM"/>
    </source>
</evidence>
<name>A0A0W0EUX9_MONRR</name>
<organism evidence="8 9">
    <name type="scientific">Moniliophthora roreri</name>
    <name type="common">Frosty pod rot fungus</name>
    <name type="synonym">Monilia roreri</name>
    <dbReference type="NCBI Taxonomy" id="221103"/>
    <lineage>
        <taxon>Eukaryota</taxon>
        <taxon>Fungi</taxon>
        <taxon>Dikarya</taxon>
        <taxon>Basidiomycota</taxon>
        <taxon>Agaricomycotina</taxon>
        <taxon>Agaricomycetes</taxon>
        <taxon>Agaricomycetidae</taxon>
        <taxon>Agaricales</taxon>
        <taxon>Marasmiineae</taxon>
        <taxon>Marasmiaceae</taxon>
        <taxon>Moniliophthora</taxon>
    </lineage>
</organism>
<evidence type="ECO:0000256" key="5">
    <source>
        <dbReference type="SAM" id="MobiDB-lite"/>
    </source>
</evidence>
<feature type="compositionally biased region" description="Polar residues" evidence="5">
    <location>
        <begin position="207"/>
        <end position="226"/>
    </location>
</feature>
<dbReference type="EMBL" id="LATX01002519">
    <property type="protein sequence ID" value="KTB27841.1"/>
    <property type="molecule type" value="Genomic_DNA"/>
</dbReference>